<evidence type="ECO:0000259" key="1">
    <source>
        <dbReference type="Pfam" id="PF10592"/>
    </source>
</evidence>
<name>A0A133S7A6_9FIRM</name>
<dbReference type="InterPro" id="IPR018891">
    <property type="entry name" value="AIPR_C"/>
</dbReference>
<evidence type="ECO:0000313" key="3">
    <source>
        <dbReference type="Proteomes" id="UP000070226"/>
    </source>
</evidence>
<reference evidence="2 3" key="1">
    <citation type="submission" date="2016-01" db="EMBL/GenBank/DDBJ databases">
        <authorList>
            <person name="Oliw E.H."/>
        </authorList>
    </citation>
    <scope>NUCLEOTIDE SEQUENCE [LARGE SCALE GENOMIC DNA]</scope>
    <source>
        <strain evidence="2 3">CMW7756B</strain>
    </source>
</reference>
<organism evidence="2">
    <name type="scientific">Veillonella atypica</name>
    <dbReference type="NCBI Taxonomy" id="39777"/>
    <lineage>
        <taxon>Bacteria</taxon>
        <taxon>Bacillati</taxon>
        <taxon>Bacillota</taxon>
        <taxon>Negativicutes</taxon>
        <taxon>Veillonellales</taxon>
        <taxon>Veillonellaceae</taxon>
        <taxon>Veillonella</taxon>
    </lineage>
</organism>
<dbReference type="PATRIC" id="fig|39777.7.peg.73"/>
<comment type="caution">
    <text evidence="2">The sequence shown here is derived from an EMBL/GenBank/DDBJ whole genome shotgun (WGS) entry which is preliminary data.</text>
</comment>
<dbReference type="Pfam" id="PF10592">
    <property type="entry name" value="AIPR"/>
    <property type="match status" value="1"/>
</dbReference>
<gene>
    <name evidence="2" type="ORF">HMPREF3233_00073</name>
</gene>
<dbReference type="EMBL" id="LRQT01000002">
    <property type="protein sequence ID" value="KXA65591.1"/>
    <property type="molecule type" value="Genomic_DNA"/>
</dbReference>
<evidence type="ECO:0000313" key="2">
    <source>
        <dbReference type="EMBL" id="KXA65591.1"/>
    </source>
</evidence>
<proteinExistence type="predicted"/>
<dbReference type="AlphaFoldDB" id="A0A133S7A6"/>
<dbReference type="Proteomes" id="UP000070226">
    <property type="component" value="Unassembled WGS sequence"/>
</dbReference>
<protein>
    <recommendedName>
        <fullName evidence="1">Abortive phage infection protein C-terminal domain-containing protein</fullName>
    </recommendedName>
</protein>
<feature type="domain" description="Abortive phage infection protein C-terminal" evidence="1">
    <location>
        <begin position="49"/>
        <end position="366"/>
    </location>
</feature>
<accession>A0A133S7A6</accession>
<sequence>MKNIFKFRVHTIRTLRSPYVSTDKTNNESYEVLYYLLVNMKDLPSKLPLDVNPRQPKMTTNVAKQIKNAVLDTERDFYINNRGIVISARSFKYNTTDSTVMIDLGDTENEDDKFTYGILDGGHTYTAIMECRDEIKDMDKYVRIEVITNVQNITRLSDARNKSVQVSDIALFNLDNQFDPIREAIKNEAYADKIAYKDNEDKEINISELLRLIFAFDIDRFPDDTNAPIQAYSGKAQVFKQFKDSYKTPLYAFLISELPLLVRLYDKIQLELGSKYNEFKNRAGNNAKFGAVRGVESNDSAAFTTTYFQNPTKYNISIGYIYPILGAFRALLAKDEVTNTYYWSVDPIEMWDEIGVNIVQNVFESNNKNNPQLAGKDKTLWLGNYRIVDTQKFKIERDKLLKQLAKHNQ</sequence>